<dbReference type="CDD" id="cd04301">
    <property type="entry name" value="NAT_SF"/>
    <property type="match status" value="1"/>
</dbReference>
<proteinExistence type="predicted"/>
<comment type="caution">
    <text evidence="3">The sequence shown here is derived from an EMBL/GenBank/DDBJ whole genome shotgun (WGS) entry which is preliminary data.</text>
</comment>
<dbReference type="SUPFAM" id="SSF55729">
    <property type="entry name" value="Acyl-CoA N-acyltransferases (Nat)"/>
    <property type="match status" value="1"/>
</dbReference>
<dbReference type="GO" id="GO:0008080">
    <property type="term" value="F:N-acetyltransferase activity"/>
    <property type="evidence" value="ECO:0007669"/>
    <property type="project" value="InterPro"/>
</dbReference>
<dbReference type="PROSITE" id="PS51186">
    <property type="entry name" value="GNAT"/>
    <property type="match status" value="1"/>
</dbReference>
<gene>
    <name evidence="3" type="ORF">B0A48_12973</name>
</gene>
<dbReference type="OrthoDB" id="41532at2759"/>
<keyword evidence="4" id="KW-1185">Reference proteome</keyword>
<dbReference type="InterPro" id="IPR016181">
    <property type="entry name" value="Acyl_CoA_acyltransferase"/>
</dbReference>
<dbReference type="AlphaFoldDB" id="A0A1V8SQW3"/>
<dbReference type="Gene3D" id="3.40.630.30">
    <property type="match status" value="1"/>
</dbReference>
<dbReference type="InterPro" id="IPR000182">
    <property type="entry name" value="GNAT_dom"/>
</dbReference>
<evidence type="ECO:0000313" key="4">
    <source>
        <dbReference type="Proteomes" id="UP000192596"/>
    </source>
</evidence>
<dbReference type="InterPro" id="IPR050769">
    <property type="entry name" value="NAT_camello-type"/>
</dbReference>
<evidence type="ECO:0000313" key="3">
    <source>
        <dbReference type="EMBL" id="OQO01418.1"/>
    </source>
</evidence>
<dbReference type="PANTHER" id="PTHR13947:SF37">
    <property type="entry name" value="LD18367P"/>
    <property type="match status" value="1"/>
</dbReference>
<dbReference type="InParanoid" id="A0A1V8SQW3"/>
<evidence type="ECO:0000259" key="2">
    <source>
        <dbReference type="PROSITE" id="PS51186"/>
    </source>
</evidence>
<reference evidence="4" key="1">
    <citation type="submission" date="2017-03" db="EMBL/GenBank/DDBJ databases">
        <title>Genomes of endolithic fungi from Antarctica.</title>
        <authorList>
            <person name="Coleine C."/>
            <person name="Masonjones S."/>
            <person name="Stajich J.E."/>
        </authorList>
    </citation>
    <scope>NUCLEOTIDE SEQUENCE [LARGE SCALE GENOMIC DNA]</scope>
    <source>
        <strain evidence="4">CCFEE 5527</strain>
    </source>
</reference>
<feature type="domain" description="N-acetyltransferase" evidence="2">
    <location>
        <begin position="4"/>
        <end position="174"/>
    </location>
</feature>
<keyword evidence="1" id="KW-0808">Transferase</keyword>
<name>A0A1V8SQW3_9PEZI</name>
<dbReference type="EMBL" id="NAJO01000031">
    <property type="protein sequence ID" value="OQO01418.1"/>
    <property type="molecule type" value="Genomic_DNA"/>
</dbReference>
<evidence type="ECO:0000256" key="1">
    <source>
        <dbReference type="ARBA" id="ARBA00022679"/>
    </source>
</evidence>
<accession>A0A1V8SQW3</accession>
<protein>
    <recommendedName>
        <fullName evidence="2">N-acetyltransferase domain-containing protein</fullName>
    </recommendedName>
</protein>
<organism evidence="3 4">
    <name type="scientific">Cryoendolithus antarcticus</name>
    <dbReference type="NCBI Taxonomy" id="1507870"/>
    <lineage>
        <taxon>Eukaryota</taxon>
        <taxon>Fungi</taxon>
        <taxon>Dikarya</taxon>
        <taxon>Ascomycota</taxon>
        <taxon>Pezizomycotina</taxon>
        <taxon>Dothideomycetes</taxon>
        <taxon>Dothideomycetidae</taxon>
        <taxon>Cladosporiales</taxon>
        <taxon>Cladosporiaceae</taxon>
        <taxon>Cryoendolithus</taxon>
    </lineage>
</organism>
<dbReference type="Pfam" id="PF00583">
    <property type="entry name" value="Acetyltransf_1"/>
    <property type="match status" value="1"/>
</dbReference>
<dbReference type="Proteomes" id="UP000192596">
    <property type="component" value="Unassembled WGS sequence"/>
</dbReference>
<sequence length="188" mass="20591">MANITIRPRRSEDLEACLEVLQKVYKDSGYPVNGPSLPFLQGPQTLVSWVATSPCPDSSQPSSNHRVVGHIALATATDTDVAVNLWRSRNRPEPVFVLQRLFVDPAAQGQGIAQGLIRAVVDEGRRRGGSVVLFALIKDQVAMRLYEKLGWTEFGTAIFGEGKGEGVEMEAVCYVAPDERSRQGSEEH</sequence>
<dbReference type="PANTHER" id="PTHR13947">
    <property type="entry name" value="GNAT FAMILY N-ACETYLTRANSFERASE"/>
    <property type="match status" value="1"/>
</dbReference>